<evidence type="ECO:0000313" key="1">
    <source>
        <dbReference type="EMBL" id="CAF1290101.1"/>
    </source>
</evidence>
<dbReference type="AlphaFoldDB" id="A0A815CY31"/>
<dbReference type="OrthoDB" id="10006939at2759"/>
<dbReference type="GO" id="GO:0003676">
    <property type="term" value="F:nucleic acid binding"/>
    <property type="evidence" value="ECO:0007669"/>
    <property type="project" value="InterPro"/>
</dbReference>
<evidence type="ECO:0000313" key="2">
    <source>
        <dbReference type="EMBL" id="CAF4095215.1"/>
    </source>
</evidence>
<accession>A0A815CY31</accession>
<comment type="caution">
    <text evidence="1">The sequence shown here is derived from an EMBL/GenBank/DDBJ whole genome shotgun (WGS) entry which is preliminary data.</text>
</comment>
<name>A0A815CY31_9BILA</name>
<evidence type="ECO:0000313" key="3">
    <source>
        <dbReference type="Proteomes" id="UP000663829"/>
    </source>
</evidence>
<dbReference type="Proteomes" id="UP000681722">
    <property type="component" value="Unassembled WGS sequence"/>
</dbReference>
<dbReference type="Gene3D" id="3.30.420.10">
    <property type="entry name" value="Ribonuclease H-like superfamily/Ribonuclease H"/>
    <property type="match status" value="1"/>
</dbReference>
<keyword evidence="3" id="KW-1185">Reference proteome</keyword>
<proteinExistence type="predicted"/>
<protein>
    <submittedName>
        <fullName evidence="1">Uncharacterized protein</fullName>
    </submittedName>
</protein>
<dbReference type="InterPro" id="IPR036397">
    <property type="entry name" value="RNaseH_sf"/>
</dbReference>
<reference evidence="1" key="1">
    <citation type="submission" date="2021-02" db="EMBL/GenBank/DDBJ databases">
        <authorList>
            <person name="Nowell W R."/>
        </authorList>
    </citation>
    <scope>NUCLEOTIDE SEQUENCE</scope>
</reference>
<dbReference type="EMBL" id="CAJNOQ010012012">
    <property type="protein sequence ID" value="CAF1290101.1"/>
    <property type="molecule type" value="Genomic_DNA"/>
</dbReference>
<dbReference type="EMBL" id="CAJOBC010032242">
    <property type="protein sequence ID" value="CAF4095215.1"/>
    <property type="molecule type" value="Genomic_DNA"/>
</dbReference>
<dbReference type="PANTHER" id="PTHR46068">
    <property type="entry name" value="PROTEIN CBG27172"/>
    <property type="match status" value="1"/>
</dbReference>
<gene>
    <name evidence="1" type="ORF">GPM918_LOCUS27991</name>
    <name evidence="2" type="ORF">SRO942_LOCUS28424</name>
</gene>
<sequence length="203" mass="23956">MKSKGTQELVLRLHKEGLNGNEIHEYLRGTVSRATIYSWVKSINRSGTIDLTSPKGRPRIIRTKTLIQKAKQRLSRKKKASSRILAKEMKVSHIAMRRIIKEDLGLKPYVKRVAPKLTEQHKIKRRSFGIWVRKNIRKSMTEKILFSDEKYFDIDGIYNKQNDRIYAPAREEADRKINLANFYKKSFKLCIKINWSELILWKN</sequence>
<dbReference type="Proteomes" id="UP000663829">
    <property type="component" value="Unassembled WGS sequence"/>
</dbReference>
<organism evidence="1 3">
    <name type="scientific">Didymodactylos carnosus</name>
    <dbReference type="NCBI Taxonomy" id="1234261"/>
    <lineage>
        <taxon>Eukaryota</taxon>
        <taxon>Metazoa</taxon>
        <taxon>Spiralia</taxon>
        <taxon>Gnathifera</taxon>
        <taxon>Rotifera</taxon>
        <taxon>Eurotatoria</taxon>
        <taxon>Bdelloidea</taxon>
        <taxon>Philodinida</taxon>
        <taxon>Philodinidae</taxon>
        <taxon>Didymodactylos</taxon>
    </lineage>
</organism>
<dbReference type="PANTHER" id="PTHR46068:SF1">
    <property type="entry name" value="TRANSPOSASE IS30-LIKE HTH DOMAIN-CONTAINING PROTEIN"/>
    <property type="match status" value="1"/>
</dbReference>